<evidence type="ECO:0000313" key="2">
    <source>
        <dbReference type="Proteomes" id="UP000803884"/>
    </source>
</evidence>
<evidence type="ECO:0000313" key="1">
    <source>
        <dbReference type="EMBL" id="KAL1586756.1"/>
    </source>
</evidence>
<dbReference type="RefSeq" id="XP_069229861.1">
    <property type="nucleotide sequence ID" value="XM_069373294.1"/>
</dbReference>
<keyword evidence="2" id="KW-1185">Reference proteome</keyword>
<name>A0AB34KRF8_9PEZI</name>
<gene>
    <name evidence="1" type="ORF">WHR41_04688</name>
</gene>
<protein>
    <recommendedName>
        <fullName evidence="3">Saponin hydrolase</fullName>
    </recommendedName>
</protein>
<evidence type="ECO:0008006" key="3">
    <source>
        <dbReference type="Google" id="ProtNLM"/>
    </source>
</evidence>
<sequence>MLSNFIRFLVCLPIAKGHWSNLQQSILNDQLPRPEAIEITSVALPPVVKSSDPGACSNFVNSHGTGCIGQATGLQAGNFLPDGNHIVAAIRFTGAPASPDPRSIYEGNQVIVLKADDTLFPSGDSWKCITCGLSNDHDVVPDSPDFSYPQAFSDGRRILAGRFIVDCGEASLISEECDPIQTQIYPIRLENTPDGSGPGADLRELRLHPDNVHIGFNVFSFADGRLDQKAYIARLQFNASPTTNSNRSPRYDLDHINQLYNPDASQTINVEGDELTIDRTAISIGELRGFSGTGREVLYLGYPHESCNIDVFAADLQTGRVRRLTSHPGYVDPIQMSPDDGSMVIMDTRSNDRTTFMAGMRGIPPLADLVTTMACSSVRNNGQRRFFQPYLLDRHGDREGYYGQEINSASAGIPGSGLPDDPEWNGRADPWFSPDGTKIVYWQAQTVSPACGGDNPLPCYDSTEPGGRRERIMIAHLAGREPLQPQAVEPMPDIIPWAVPYLPGRTPSRRKHPPSGVYTLKGQHSGHARISLTENDSQTAIRTVAVSYHDFSDDGESFLHGTQRVTEDLEHLTIDHLEWHSNLTYRGRYEASQVTSEDGFRMSIDVMKNHFRANGTLKTILDGVEYLQPRDGQ</sequence>
<dbReference type="EMBL" id="JAAQHG020000013">
    <property type="protein sequence ID" value="KAL1586756.1"/>
    <property type="molecule type" value="Genomic_DNA"/>
</dbReference>
<dbReference type="SUPFAM" id="SSF82171">
    <property type="entry name" value="DPP6 N-terminal domain-like"/>
    <property type="match status" value="1"/>
</dbReference>
<dbReference type="Proteomes" id="UP000803884">
    <property type="component" value="Unassembled WGS sequence"/>
</dbReference>
<dbReference type="GeneID" id="96006132"/>
<proteinExistence type="predicted"/>
<comment type="caution">
    <text evidence="1">The sequence shown here is derived from an EMBL/GenBank/DDBJ whole genome shotgun (WGS) entry which is preliminary data.</text>
</comment>
<accession>A0AB34KRF8</accession>
<dbReference type="AlphaFoldDB" id="A0AB34KRF8"/>
<reference evidence="1 2" key="1">
    <citation type="journal article" date="2020" name="Microbiol. Resour. Announc.">
        <title>Draft Genome Sequence of a Cladosporium Species Isolated from the Mesophotic Ascidian Didemnum maculosum.</title>
        <authorList>
            <person name="Gioti A."/>
            <person name="Siaperas R."/>
            <person name="Nikolaivits E."/>
            <person name="Le Goff G."/>
            <person name="Ouazzani J."/>
            <person name="Kotoulas G."/>
            <person name="Topakas E."/>
        </authorList>
    </citation>
    <scope>NUCLEOTIDE SEQUENCE [LARGE SCALE GENOMIC DNA]</scope>
    <source>
        <strain evidence="1 2">TM138-S3</strain>
    </source>
</reference>
<organism evidence="1 2">
    <name type="scientific">Cladosporium halotolerans</name>
    <dbReference type="NCBI Taxonomy" id="1052096"/>
    <lineage>
        <taxon>Eukaryota</taxon>
        <taxon>Fungi</taxon>
        <taxon>Dikarya</taxon>
        <taxon>Ascomycota</taxon>
        <taxon>Pezizomycotina</taxon>
        <taxon>Dothideomycetes</taxon>
        <taxon>Dothideomycetidae</taxon>
        <taxon>Cladosporiales</taxon>
        <taxon>Cladosporiaceae</taxon>
        <taxon>Cladosporium</taxon>
    </lineage>
</organism>